<name>A0A496PFM9_9MICC</name>
<reference evidence="6 7" key="1">
    <citation type="submission" date="2018-07" db="EMBL/GenBank/DDBJ databases">
        <title>Arthrobacter sp. nov., isolated from raw cow's milk with high bacterial count.</title>
        <authorList>
            <person name="Hahne J."/>
            <person name="Isele D."/>
            <person name="Lipski A."/>
        </authorList>
    </citation>
    <scope>NUCLEOTIDE SEQUENCE [LARGE SCALE GENOMIC DNA]</scope>
    <source>
        <strain evidence="6 7">JZ R-183</strain>
    </source>
</reference>
<protein>
    <submittedName>
        <fullName evidence="6">Gfo/Idh/MocA family oxidoreductase</fullName>
    </submittedName>
</protein>
<dbReference type="SUPFAM" id="SSF55347">
    <property type="entry name" value="Glyceraldehyde-3-phosphate dehydrogenase-like, C-terminal domain"/>
    <property type="match status" value="1"/>
</dbReference>
<comment type="caution">
    <text evidence="6">The sequence shown here is derived from an EMBL/GenBank/DDBJ whole genome shotgun (WGS) entry which is preliminary data.</text>
</comment>
<dbReference type="InterPro" id="IPR000683">
    <property type="entry name" value="Gfo/Idh/MocA-like_OxRdtase_N"/>
</dbReference>
<evidence type="ECO:0000313" key="7">
    <source>
        <dbReference type="Proteomes" id="UP000273119"/>
    </source>
</evidence>
<dbReference type="InterPro" id="IPR050463">
    <property type="entry name" value="Gfo/Idh/MocA_oxidrdct_glycsds"/>
</dbReference>
<dbReference type="PANTHER" id="PTHR43818:SF11">
    <property type="entry name" value="BCDNA.GH03377"/>
    <property type="match status" value="1"/>
</dbReference>
<feature type="region of interest" description="Disordered" evidence="3">
    <location>
        <begin position="1"/>
        <end position="46"/>
    </location>
</feature>
<proteinExistence type="predicted"/>
<dbReference type="PANTHER" id="PTHR43818">
    <property type="entry name" value="BCDNA.GH03377"/>
    <property type="match status" value="1"/>
</dbReference>
<dbReference type="Pfam" id="PF01408">
    <property type="entry name" value="GFO_IDH_MocA"/>
    <property type="match status" value="1"/>
</dbReference>
<evidence type="ECO:0000313" key="6">
    <source>
        <dbReference type="EMBL" id="RKW69539.1"/>
    </source>
</evidence>
<keyword evidence="7" id="KW-1185">Reference proteome</keyword>
<dbReference type="Pfam" id="PF22725">
    <property type="entry name" value="GFO_IDH_MocA_C3"/>
    <property type="match status" value="1"/>
</dbReference>
<dbReference type="Proteomes" id="UP000273119">
    <property type="component" value="Unassembled WGS sequence"/>
</dbReference>
<dbReference type="Gene3D" id="3.30.360.10">
    <property type="entry name" value="Dihydrodipicolinate Reductase, domain 2"/>
    <property type="match status" value="1"/>
</dbReference>
<dbReference type="RefSeq" id="WP_121485869.1">
    <property type="nucleotide sequence ID" value="NZ_QQXL01000008.1"/>
</dbReference>
<gene>
    <name evidence="6" type="ORF">DWQ67_12090</name>
</gene>
<feature type="domain" description="GFO/IDH/MocA-like oxidoreductase" evidence="5">
    <location>
        <begin position="195"/>
        <end position="328"/>
    </location>
</feature>
<accession>A0A496PFM9</accession>
<evidence type="ECO:0000256" key="1">
    <source>
        <dbReference type="ARBA" id="ARBA00023002"/>
    </source>
</evidence>
<evidence type="ECO:0000256" key="2">
    <source>
        <dbReference type="ARBA" id="ARBA00023027"/>
    </source>
</evidence>
<dbReference type="SUPFAM" id="SSF51735">
    <property type="entry name" value="NAD(P)-binding Rossmann-fold domains"/>
    <property type="match status" value="1"/>
</dbReference>
<dbReference type="GO" id="GO:0000166">
    <property type="term" value="F:nucleotide binding"/>
    <property type="evidence" value="ECO:0007669"/>
    <property type="project" value="InterPro"/>
</dbReference>
<dbReference type="EMBL" id="QQXL01000008">
    <property type="protein sequence ID" value="RKW69539.1"/>
    <property type="molecule type" value="Genomic_DNA"/>
</dbReference>
<evidence type="ECO:0000259" key="5">
    <source>
        <dbReference type="Pfam" id="PF22725"/>
    </source>
</evidence>
<dbReference type="InterPro" id="IPR055170">
    <property type="entry name" value="GFO_IDH_MocA-like_dom"/>
</dbReference>
<keyword evidence="2" id="KW-0520">NAD</keyword>
<dbReference type="InterPro" id="IPR036291">
    <property type="entry name" value="NAD(P)-bd_dom_sf"/>
</dbReference>
<evidence type="ECO:0000259" key="4">
    <source>
        <dbReference type="Pfam" id="PF01408"/>
    </source>
</evidence>
<organism evidence="6 7">
    <name type="scientific">Galactobacter caseinivorans</name>
    <dbReference type="NCBI Taxonomy" id="2676123"/>
    <lineage>
        <taxon>Bacteria</taxon>
        <taxon>Bacillati</taxon>
        <taxon>Actinomycetota</taxon>
        <taxon>Actinomycetes</taxon>
        <taxon>Micrococcales</taxon>
        <taxon>Micrococcaceae</taxon>
        <taxon>Galactobacter</taxon>
    </lineage>
</organism>
<sequence length="439" mass="45327">MTASASAPAPAPAAVPAPAPAPAAVPAPAPAPAAVPAPAPASGQEAAAQSARPLRIALIGYSFMGRAHALGWRNAPAFFDPARRPELAVVVGRDAAAAQDFATRWGIPEVATDWREVVAREDIDIVDVCTPGDTHEPIAVAALSAGKHVLCEKPLANTVEEAQRMADVARAAAQQSGAGAMCGFSYRRTPALTLARRMVADGFLGQLWQVRAQYLQDWLSNPSAPWVWRLDREQAGSGALGDIASHIVDAVQWVSGRHVLGVSGLTQTFVDERPLPGGGGTAPVTVDDAAVFAARLDGGVLAAFEATRYATGRKNALRVELSGSSGAIAFDLTDSNFLEVFSVADGAGPGGGSSSGGGGGAGFSRIDVTDPSHPYASWWPPGHALGYEHGFTHQAVDFLDAIAEGRTPSPSFDDALRVQKVLAAVERSAANDGGWQNIG</sequence>
<keyword evidence="1" id="KW-0560">Oxidoreductase</keyword>
<feature type="domain" description="Gfo/Idh/MocA-like oxidoreductase N-terminal" evidence="4">
    <location>
        <begin position="54"/>
        <end position="173"/>
    </location>
</feature>
<evidence type="ECO:0000256" key="3">
    <source>
        <dbReference type="SAM" id="MobiDB-lite"/>
    </source>
</evidence>
<dbReference type="GO" id="GO:0016491">
    <property type="term" value="F:oxidoreductase activity"/>
    <property type="evidence" value="ECO:0007669"/>
    <property type="project" value="UniProtKB-KW"/>
</dbReference>
<feature type="compositionally biased region" description="Pro residues" evidence="3">
    <location>
        <begin position="9"/>
        <end position="39"/>
    </location>
</feature>
<dbReference type="AlphaFoldDB" id="A0A496PFM9"/>
<dbReference type="Gene3D" id="3.40.50.720">
    <property type="entry name" value="NAD(P)-binding Rossmann-like Domain"/>
    <property type="match status" value="1"/>
</dbReference>